<keyword evidence="2" id="KW-1185">Reference proteome</keyword>
<evidence type="ECO:0000313" key="1">
    <source>
        <dbReference type="EMBL" id="KAF2007191.1"/>
    </source>
</evidence>
<sequence length="147" mass="16077">MCNGFSTRKSQGGSIAVLRRTDSYLSEPSPASSPTSEEWQLLFSNNAEDLSRTQVEFRASDSILKQQMERYWVVIHRNGDLGSSPGLPPTQITSNPFFSFPLAADESSVTHLPQKLDLGVGDSGVIGRKVSIMRGRTTVAEGIMGWN</sequence>
<dbReference type="Proteomes" id="UP000799779">
    <property type="component" value="Unassembled WGS sequence"/>
</dbReference>
<protein>
    <submittedName>
        <fullName evidence="1">Uncharacterized protein</fullName>
    </submittedName>
</protein>
<reference evidence="1" key="1">
    <citation type="journal article" date="2020" name="Stud. Mycol.">
        <title>101 Dothideomycetes genomes: a test case for predicting lifestyles and emergence of pathogens.</title>
        <authorList>
            <person name="Haridas S."/>
            <person name="Albert R."/>
            <person name="Binder M."/>
            <person name="Bloem J."/>
            <person name="Labutti K."/>
            <person name="Salamov A."/>
            <person name="Andreopoulos B."/>
            <person name="Baker S."/>
            <person name="Barry K."/>
            <person name="Bills G."/>
            <person name="Bluhm B."/>
            <person name="Cannon C."/>
            <person name="Castanera R."/>
            <person name="Culley D."/>
            <person name="Daum C."/>
            <person name="Ezra D."/>
            <person name="Gonzalez J."/>
            <person name="Henrissat B."/>
            <person name="Kuo A."/>
            <person name="Liang C."/>
            <person name="Lipzen A."/>
            <person name="Lutzoni F."/>
            <person name="Magnuson J."/>
            <person name="Mondo S."/>
            <person name="Nolan M."/>
            <person name="Ohm R."/>
            <person name="Pangilinan J."/>
            <person name="Park H.-J."/>
            <person name="Ramirez L."/>
            <person name="Alfaro M."/>
            <person name="Sun H."/>
            <person name="Tritt A."/>
            <person name="Yoshinaga Y."/>
            <person name="Zwiers L.-H."/>
            <person name="Turgeon B."/>
            <person name="Goodwin S."/>
            <person name="Spatafora J."/>
            <person name="Crous P."/>
            <person name="Grigoriev I."/>
        </authorList>
    </citation>
    <scope>NUCLEOTIDE SEQUENCE</scope>
    <source>
        <strain evidence="1">CBS 123094</strain>
    </source>
</reference>
<dbReference type="AlphaFoldDB" id="A0A6A5X1T0"/>
<accession>A0A6A5X1T0</accession>
<dbReference type="OrthoDB" id="4158189at2759"/>
<organism evidence="1 2">
    <name type="scientific">Amniculicola lignicola CBS 123094</name>
    <dbReference type="NCBI Taxonomy" id="1392246"/>
    <lineage>
        <taxon>Eukaryota</taxon>
        <taxon>Fungi</taxon>
        <taxon>Dikarya</taxon>
        <taxon>Ascomycota</taxon>
        <taxon>Pezizomycotina</taxon>
        <taxon>Dothideomycetes</taxon>
        <taxon>Pleosporomycetidae</taxon>
        <taxon>Pleosporales</taxon>
        <taxon>Amniculicolaceae</taxon>
        <taxon>Amniculicola</taxon>
    </lineage>
</organism>
<dbReference type="EMBL" id="ML977557">
    <property type="protein sequence ID" value="KAF2007191.1"/>
    <property type="molecule type" value="Genomic_DNA"/>
</dbReference>
<proteinExistence type="predicted"/>
<gene>
    <name evidence="1" type="ORF">P154DRAFT_528860</name>
</gene>
<evidence type="ECO:0000313" key="2">
    <source>
        <dbReference type="Proteomes" id="UP000799779"/>
    </source>
</evidence>
<name>A0A6A5X1T0_9PLEO</name>